<dbReference type="InterPro" id="IPR017853">
    <property type="entry name" value="GH"/>
</dbReference>
<dbReference type="SUPFAM" id="SSF50405">
    <property type="entry name" value="Actin-crosslinking proteins"/>
    <property type="match status" value="1"/>
</dbReference>
<gene>
    <name evidence="5" type="ORF">ENW00_00685</name>
</gene>
<dbReference type="GO" id="GO:0008422">
    <property type="term" value="F:beta-glucosidase activity"/>
    <property type="evidence" value="ECO:0007669"/>
    <property type="project" value="UniProtKB-ARBA"/>
</dbReference>
<dbReference type="Gene3D" id="2.60.40.10">
    <property type="entry name" value="Immunoglobulins"/>
    <property type="match status" value="1"/>
</dbReference>
<dbReference type="InterPro" id="IPR026891">
    <property type="entry name" value="Fn3-like"/>
</dbReference>
<proteinExistence type="inferred from homology"/>
<dbReference type="InterPro" id="IPR002772">
    <property type="entry name" value="Glyco_hydro_3_C"/>
</dbReference>
<feature type="domain" description="Fibronectin type III-like" evidence="4">
    <location>
        <begin position="730"/>
        <end position="800"/>
    </location>
</feature>
<dbReference type="Gene3D" id="3.20.20.300">
    <property type="entry name" value="Glycoside hydrolase, family 3, N-terminal domain"/>
    <property type="match status" value="1"/>
</dbReference>
<protein>
    <submittedName>
        <fullName evidence="5">Glucan 1,4-alpha-glucosidase</fullName>
    </submittedName>
</protein>
<evidence type="ECO:0000256" key="3">
    <source>
        <dbReference type="ARBA" id="ARBA00022801"/>
    </source>
</evidence>
<accession>A0A7C3MGR8</accession>
<dbReference type="InterPro" id="IPR008999">
    <property type="entry name" value="Actin-crosslinking"/>
</dbReference>
<dbReference type="EMBL" id="DTIN01000008">
    <property type="protein sequence ID" value="HFX12670.1"/>
    <property type="molecule type" value="Genomic_DNA"/>
</dbReference>
<evidence type="ECO:0000259" key="4">
    <source>
        <dbReference type="SMART" id="SM01217"/>
    </source>
</evidence>
<dbReference type="SMART" id="SM01217">
    <property type="entry name" value="Fn3_like"/>
    <property type="match status" value="1"/>
</dbReference>
<evidence type="ECO:0000313" key="5">
    <source>
        <dbReference type="EMBL" id="HFX12670.1"/>
    </source>
</evidence>
<dbReference type="SUPFAM" id="SSF51445">
    <property type="entry name" value="(Trans)glycosidases"/>
    <property type="match status" value="1"/>
</dbReference>
<dbReference type="InterPro" id="IPR044993">
    <property type="entry name" value="BXL"/>
</dbReference>
<dbReference type="PRINTS" id="PR00133">
    <property type="entry name" value="GLHYDRLASE3"/>
</dbReference>
<dbReference type="InterPro" id="IPR036962">
    <property type="entry name" value="Glyco_hydro_3_N_sf"/>
</dbReference>
<comment type="caution">
    <text evidence="5">The sequence shown here is derived from an EMBL/GenBank/DDBJ whole genome shotgun (WGS) entry which is preliminary data.</text>
</comment>
<dbReference type="SUPFAM" id="SSF52279">
    <property type="entry name" value="Beta-D-glucan exohydrolase, C-terminal domain"/>
    <property type="match status" value="1"/>
</dbReference>
<dbReference type="PANTHER" id="PTHR42721">
    <property type="entry name" value="SUGAR HYDROLASE-RELATED"/>
    <property type="match status" value="1"/>
</dbReference>
<dbReference type="Pfam" id="PF14310">
    <property type="entry name" value="Fn3-like"/>
    <property type="match status" value="1"/>
</dbReference>
<comment type="similarity">
    <text evidence="1">Belongs to the glycosyl hydrolase 3 family.</text>
</comment>
<dbReference type="Pfam" id="PF00933">
    <property type="entry name" value="Glyco_hydro_3"/>
    <property type="match status" value="1"/>
</dbReference>
<name>A0A7C3MGR8_DICTH</name>
<dbReference type="FunFam" id="3.20.20.300:FF:000020">
    <property type="entry name" value="Sugar hydrolase"/>
    <property type="match status" value="1"/>
</dbReference>
<dbReference type="GO" id="GO:0009044">
    <property type="term" value="F:xylan 1,4-beta-xylosidase activity"/>
    <property type="evidence" value="ECO:0007669"/>
    <property type="project" value="InterPro"/>
</dbReference>
<dbReference type="Pfam" id="PF01915">
    <property type="entry name" value="Glyco_hydro_3_C"/>
    <property type="match status" value="1"/>
</dbReference>
<keyword evidence="2" id="KW-0732">Signal</keyword>
<evidence type="ECO:0000256" key="1">
    <source>
        <dbReference type="ARBA" id="ARBA00005336"/>
    </source>
</evidence>
<dbReference type="FunFam" id="2.60.40.10:FF:000495">
    <property type="entry name" value="Periplasmic beta-glucosidase"/>
    <property type="match status" value="1"/>
</dbReference>
<sequence>MADEYIFKNPLFPIDERVKNLLSLLTLEEKIKLLPTRQAPIPRLDIREFHIGGESAHGVAWLGKATVFPQPIGLVSSFDRDLMKKIGEVVSLEARAYYYMRGKIGGLMLWAPTVDMERDPRWGRMEEGYGEDPYLAGEMASAYIQGMQGDDEVYLKTAMTPKHFFANNNEKDRDKFSANIDPRNMYEYYLDVFRRVIEKGKAMGIMTAYNAVNGVPCIVNPIVKKVIKEKFGLIGYVVTDAADFSQTVTSHKTFDNHYETMAYALKAGIDAFTDDPDLVIESAWKALERGLITEEDIDRAVFNTLRVRFRLGEFDEEISKKFYVSPNKICDKEHSQLAYQSALKSIVLLKNQNKFLPINKEKINNIAVIGPLANKNYNDWYSGTYPYKVSILQGIVNRLYNKEIKYYDSYDIIAIKSVKNNKYLRVIESEISPLWAISEEIGPREKFRFIDWGWGNKSLQSLANNKYLTCDDSNFSILSASEEVFGWFVKELFQIDSLGDGTFYIKTWHGKYLYIDEENGNLIKFKDSFENLPEEKFIIEKLEDGIEKSCNIAKESDLVVLCVGNNPLVNGREGEDRVDIVLPDHQEKLVREIYKVNPNTVLLIISSYPYAINWAKEHIPAILWSSHGGQEMGNAIADVLIGNYSPAGRLCITWYKSVNDIPPMIDYDVIRGKRTYMYFDKEPLFPFGHGLSYTEFEYSNLFLNSKNYGIKDEIRLSFEIRNVGDMDSDEVPQVYVRAINSKIKRPKLQLKGFQRIFIPKGEKVKVEFTVPVSELFIWDVRKEKYLVEKGEYEILVGASSEDIRLRGRIYVGGEEIEDRDPFERIKAFNFDDGYNLVFNTKRNWEETYVIFPKEDSWILFQDLNFYRPSQRIRMEISTTKNSKMFLYFSKIDKEFSFDVIDTFNEWEEIVFVLDENILGKQDMYIRGEKEVKINWLKFE</sequence>
<dbReference type="PANTHER" id="PTHR42721:SF3">
    <property type="entry name" value="BETA-D-XYLOSIDASE 5-RELATED"/>
    <property type="match status" value="1"/>
</dbReference>
<dbReference type="Gene3D" id="2.60.120.260">
    <property type="entry name" value="Galactose-binding domain-like"/>
    <property type="match status" value="1"/>
</dbReference>
<keyword evidence="3" id="KW-0378">Hydrolase</keyword>
<dbReference type="InterPro" id="IPR013783">
    <property type="entry name" value="Ig-like_fold"/>
</dbReference>
<dbReference type="CDD" id="cd23343">
    <property type="entry name" value="beta-trefoil_FSCN_BglX-like"/>
    <property type="match status" value="1"/>
</dbReference>
<evidence type="ECO:0000256" key="2">
    <source>
        <dbReference type="ARBA" id="ARBA00022729"/>
    </source>
</evidence>
<dbReference type="GO" id="GO:0046556">
    <property type="term" value="F:alpha-L-arabinofuranosidase activity"/>
    <property type="evidence" value="ECO:0007669"/>
    <property type="project" value="TreeGrafter"/>
</dbReference>
<dbReference type="Gene3D" id="3.40.50.1700">
    <property type="entry name" value="Glycoside hydrolase family 3 C-terminal domain"/>
    <property type="match status" value="1"/>
</dbReference>
<dbReference type="InterPro" id="IPR001764">
    <property type="entry name" value="Glyco_hydro_3_N"/>
</dbReference>
<dbReference type="Gene3D" id="2.60.120.380">
    <property type="match status" value="1"/>
</dbReference>
<organism evidence="5">
    <name type="scientific">Dictyoglomus thermophilum</name>
    <dbReference type="NCBI Taxonomy" id="14"/>
    <lineage>
        <taxon>Bacteria</taxon>
        <taxon>Pseudomonadati</taxon>
        <taxon>Dictyoglomota</taxon>
        <taxon>Dictyoglomia</taxon>
        <taxon>Dictyoglomales</taxon>
        <taxon>Dictyoglomaceae</taxon>
        <taxon>Dictyoglomus</taxon>
    </lineage>
</organism>
<dbReference type="GO" id="GO:0031222">
    <property type="term" value="P:arabinan catabolic process"/>
    <property type="evidence" value="ECO:0007669"/>
    <property type="project" value="TreeGrafter"/>
</dbReference>
<dbReference type="GO" id="GO:0045493">
    <property type="term" value="P:xylan catabolic process"/>
    <property type="evidence" value="ECO:0007669"/>
    <property type="project" value="InterPro"/>
</dbReference>
<dbReference type="InterPro" id="IPR036881">
    <property type="entry name" value="Glyco_hydro_3_C_sf"/>
</dbReference>
<dbReference type="AlphaFoldDB" id="A0A7C3MGR8"/>
<reference evidence="5" key="1">
    <citation type="journal article" date="2020" name="mSystems">
        <title>Genome- and Community-Level Interaction Insights into Carbon Utilization and Element Cycling Functions of Hydrothermarchaeota in Hydrothermal Sediment.</title>
        <authorList>
            <person name="Zhou Z."/>
            <person name="Liu Y."/>
            <person name="Xu W."/>
            <person name="Pan J."/>
            <person name="Luo Z.H."/>
            <person name="Li M."/>
        </authorList>
    </citation>
    <scope>NUCLEOTIDE SEQUENCE [LARGE SCALE GENOMIC DNA]</scope>
    <source>
        <strain evidence="5">SpSt-81</strain>
    </source>
</reference>